<protein>
    <submittedName>
        <fullName evidence="1">Uncharacterized protein</fullName>
    </submittedName>
</protein>
<evidence type="ECO:0000313" key="2">
    <source>
        <dbReference type="Proteomes" id="UP000288429"/>
    </source>
</evidence>
<dbReference type="Proteomes" id="UP000288429">
    <property type="component" value="Unassembled WGS sequence"/>
</dbReference>
<accession>A0A428UAQ2</accession>
<dbReference type="EMBL" id="NIZV01000079">
    <property type="protein sequence ID" value="RSM11360.1"/>
    <property type="molecule type" value="Genomic_DNA"/>
</dbReference>
<evidence type="ECO:0000313" key="1">
    <source>
        <dbReference type="EMBL" id="RSM11360.1"/>
    </source>
</evidence>
<name>A0A428UAQ2_9HYPO</name>
<comment type="caution">
    <text evidence="1">The sequence shown here is derived from an EMBL/GenBank/DDBJ whole genome shotgun (WGS) entry which is preliminary data.</text>
</comment>
<dbReference type="AlphaFoldDB" id="A0A428UAQ2"/>
<reference evidence="1 2" key="1">
    <citation type="submission" date="2017-06" db="EMBL/GenBank/DDBJ databases">
        <title>Cmopartive genomic analysis of Ambrosia Fusariam Clade fungi.</title>
        <authorList>
            <person name="Stajich J.E."/>
            <person name="Carrillo J."/>
            <person name="Kijimoto T."/>
            <person name="Eskalen A."/>
            <person name="O'Donnell K."/>
            <person name="Kasson M."/>
        </authorList>
    </citation>
    <scope>NUCLEOTIDE SEQUENCE [LARGE SCALE GENOMIC DNA]</scope>
    <source>
        <strain evidence="1 2">NRRL 20438</strain>
    </source>
</reference>
<gene>
    <name evidence="1" type="ORF">CDV31_006798</name>
</gene>
<organism evidence="1 2">
    <name type="scientific">Fusarium ambrosium</name>
    <dbReference type="NCBI Taxonomy" id="131363"/>
    <lineage>
        <taxon>Eukaryota</taxon>
        <taxon>Fungi</taxon>
        <taxon>Dikarya</taxon>
        <taxon>Ascomycota</taxon>
        <taxon>Pezizomycotina</taxon>
        <taxon>Sordariomycetes</taxon>
        <taxon>Hypocreomycetidae</taxon>
        <taxon>Hypocreales</taxon>
        <taxon>Nectriaceae</taxon>
        <taxon>Fusarium</taxon>
        <taxon>Fusarium solani species complex</taxon>
    </lineage>
</organism>
<sequence>MCHTVIAQRMCKVCHCSLGETVIDFTRCARKCSSPFYCLTPEPQLELCNVCTATATLSTPVLAQQAIEDTSTAAAVAAAAAAASASTSLYESPFAKAATYPGPAVTRHTAAH</sequence>
<keyword evidence="2" id="KW-1185">Reference proteome</keyword>
<proteinExistence type="predicted"/>